<evidence type="ECO:0000313" key="1">
    <source>
        <dbReference type="EMBL" id="SMD10451.1"/>
    </source>
</evidence>
<organism evidence="1 2">
    <name type="scientific">Kibdelosporangium aridum</name>
    <dbReference type="NCBI Taxonomy" id="2030"/>
    <lineage>
        <taxon>Bacteria</taxon>
        <taxon>Bacillati</taxon>
        <taxon>Actinomycetota</taxon>
        <taxon>Actinomycetes</taxon>
        <taxon>Pseudonocardiales</taxon>
        <taxon>Pseudonocardiaceae</taxon>
        <taxon>Kibdelosporangium</taxon>
    </lineage>
</organism>
<gene>
    <name evidence="1" type="ORF">SAMN05661093_04635</name>
</gene>
<proteinExistence type="predicted"/>
<dbReference type="OrthoDB" id="3245799at2"/>
<sequence>MTEWTVLHPFIDGGDPDNVARQVRYLDAAARKKLTESLRVYEKEQRTGAFVSKRFWTPRMCAMTVAGAALLPSASSVAAWIARNGLREDETGTDVIDLVIEVLRDRQVTWLPDLVDRLALRLPSDRLDADMQQLVRGLAAHTGIQPLATDGLVYAWIATGHADTSRASLARRLFEVDGLGPLLEAGDWPRKLAEDHTLDRSMLLEGCLYRLRRGGKAADLNGFLMLHKALAPTREEVATLTGDYEALLSNSHAPIAAMARHELLLASQASR</sequence>
<name>A0A1W2EL33_KIBAR</name>
<reference evidence="1 2" key="1">
    <citation type="submission" date="2017-04" db="EMBL/GenBank/DDBJ databases">
        <authorList>
            <person name="Afonso C.L."/>
            <person name="Miller P.J."/>
            <person name="Scott M.A."/>
            <person name="Spackman E."/>
            <person name="Goraichik I."/>
            <person name="Dimitrov K.M."/>
            <person name="Suarez D.L."/>
            <person name="Swayne D.E."/>
        </authorList>
    </citation>
    <scope>NUCLEOTIDE SEQUENCE [LARGE SCALE GENOMIC DNA]</scope>
    <source>
        <strain evidence="1 2">DSM 43828</strain>
    </source>
</reference>
<protein>
    <submittedName>
        <fullName evidence="1">Uncharacterized protein</fullName>
    </submittedName>
</protein>
<evidence type="ECO:0000313" key="2">
    <source>
        <dbReference type="Proteomes" id="UP000192674"/>
    </source>
</evidence>
<dbReference type="EMBL" id="FWXV01000003">
    <property type="protein sequence ID" value="SMD10451.1"/>
    <property type="molecule type" value="Genomic_DNA"/>
</dbReference>
<dbReference type="Proteomes" id="UP000192674">
    <property type="component" value="Unassembled WGS sequence"/>
</dbReference>
<keyword evidence="2" id="KW-1185">Reference proteome</keyword>
<dbReference type="RefSeq" id="WP_084428832.1">
    <property type="nucleotide sequence ID" value="NZ_FWXV01000003.1"/>
</dbReference>
<dbReference type="AlphaFoldDB" id="A0A1W2EL33"/>
<accession>A0A1W2EL33</accession>